<name>A0A382BC89_9ZZZZ</name>
<evidence type="ECO:0000313" key="2">
    <source>
        <dbReference type="EMBL" id="SVB11388.1"/>
    </source>
</evidence>
<feature type="region of interest" description="Disordered" evidence="1">
    <location>
        <begin position="1"/>
        <end position="32"/>
    </location>
</feature>
<organism evidence="2">
    <name type="scientific">marine metagenome</name>
    <dbReference type="NCBI Taxonomy" id="408172"/>
    <lineage>
        <taxon>unclassified sequences</taxon>
        <taxon>metagenomes</taxon>
        <taxon>ecological metagenomes</taxon>
    </lineage>
</organism>
<dbReference type="EMBL" id="UINC01029146">
    <property type="protein sequence ID" value="SVB11388.1"/>
    <property type="molecule type" value="Genomic_DNA"/>
</dbReference>
<accession>A0A382BC89</accession>
<evidence type="ECO:0000256" key="1">
    <source>
        <dbReference type="SAM" id="MobiDB-lite"/>
    </source>
</evidence>
<feature type="non-terminal residue" evidence="2">
    <location>
        <position position="1"/>
    </location>
</feature>
<reference evidence="2" key="1">
    <citation type="submission" date="2018-05" db="EMBL/GenBank/DDBJ databases">
        <authorList>
            <person name="Lanie J.A."/>
            <person name="Ng W.-L."/>
            <person name="Kazmierczak K.M."/>
            <person name="Andrzejewski T.M."/>
            <person name="Davidsen T.M."/>
            <person name="Wayne K.J."/>
            <person name="Tettelin H."/>
            <person name="Glass J.I."/>
            <person name="Rusch D."/>
            <person name="Podicherti R."/>
            <person name="Tsui H.-C.T."/>
            <person name="Winkler M.E."/>
        </authorList>
    </citation>
    <scope>NUCLEOTIDE SEQUENCE</scope>
</reference>
<gene>
    <name evidence="2" type="ORF">METZ01_LOCUS164242</name>
</gene>
<sequence>VRTSAFDEFDGKPEYKLLPPRLNQPHLGTHATDLPHTYRNGDLDALSLALTWQTQQEAQATQNTID</sequence>
<proteinExistence type="predicted"/>
<protein>
    <submittedName>
        <fullName evidence="2">Uncharacterized protein</fullName>
    </submittedName>
</protein>
<dbReference type="AlphaFoldDB" id="A0A382BC89"/>